<dbReference type="SMART" id="SM00382">
    <property type="entry name" value="AAA"/>
    <property type="match status" value="1"/>
</dbReference>
<dbReference type="InterPro" id="IPR003439">
    <property type="entry name" value="ABC_transporter-like_ATP-bd"/>
</dbReference>
<dbReference type="SUPFAM" id="SSF52540">
    <property type="entry name" value="P-loop containing nucleoside triphosphate hydrolases"/>
    <property type="match status" value="1"/>
</dbReference>
<name>A0ABS3X6S0_9ACTN</name>
<evidence type="ECO:0000256" key="1">
    <source>
        <dbReference type="ARBA" id="ARBA00005417"/>
    </source>
</evidence>
<dbReference type="PROSITE" id="PS00211">
    <property type="entry name" value="ABC_TRANSPORTER_1"/>
    <property type="match status" value="1"/>
</dbReference>
<dbReference type="EMBL" id="JADKMA010000015">
    <property type="protein sequence ID" value="MBO8191056.1"/>
    <property type="molecule type" value="Genomic_DNA"/>
</dbReference>
<keyword evidence="2" id="KW-0813">Transport</keyword>
<evidence type="ECO:0000256" key="4">
    <source>
        <dbReference type="ARBA" id="ARBA00022840"/>
    </source>
</evidence>
<dbReference type="PROSITE" id="PS50893">
    <property type="entry name" value="ABC_TRANSPORTER_2"/>
    <property type="match status" value="1"/>
</dbReference>
<keyword evidence="7" id="KW-1185">Reference proteome</keyword>
<dbReference type="Pfam" id="PF00005">
    <property type="entry name" value="ABC_tran"/>
    <property type="match status" value="1"/>
</dbReference>
<protein>
    <submittedName>
        <fullName evidence="6">ATP-binding cassette domain-containing protein</fullName>
    </submittedName>
</protein>
<dbReference type="PANTHER" id="PTHR43335">
    <property type="entry name" value="ABC TRANSPORTER, ATP-BINDING PROTEIN"/>
    <property type="match status" value="1"/>
</dbReference>
<sequence length="326" mass="35008">MSAAPLRRHARYVIEVQHLTKSYGPARAVDDLSFAVRPGRVTGFLGPNGAGKSTTLRLLLGLGEPDAGRALLFGKPYRELADPLLRVGGLLEAKSTQRTRSAYHHLLWLARTHRIPRSRVREVLGMVGLSDVAERSSGGFSLGMSQRLGIAAALLGDPEVLLLDEPVNGLDPEGVHWLRNLLKERAAAGHTVLLSSHLMNEMAVTADHLVIIGRGRLLADTSLADFTAEHCRSVVRIRCHEPERLRGLLREAGAEAGPEPDGTLRVTGMESREVAKLARAHDIGFDELAGESTSLEEAFLEMTARETQFTAGSGAGPRGGAGHGAL</sequence>
<dbReference type="InterPro" id="IPR017871">
    <property type="entry name" value="ABC_transporter-like_CS"/>
</dbReference>
<evidence type="ECO:0000256" key="2">
    <source>
        <dbReference type="ARBA" id="ARBA00022448"/>
    </source>
</evidence>
<evidence type="ECO:0000313" key="7">
    <source>
        <dbReference type="Proteomes" id="UP001519064"/>
    </source>
</evidence>
<accession>A0ABS3X6S0</accession>
<keyword evidence="4 6" id="KW-0067">ATP-binding</keyword>
<feature type="domain" description="ABC transporter" evidence="5">
    <location>
        <begin position="14"/>
        <end position="239"/>
    </location>
</feature>
<comment type="caution">
    <text evidence="6">The sequence shown here is derived from an EMBL/GenBank/DDBJ whole genome shotgun (WGS) entry which is preliminary data.</text>
</comment>
<keyword evidence="3" id="KW-0547">Nucleotide-binding</keyword>
<organism evidence="6 7">
    <name type="scientific">Streptomyces oryzae</name>
    <dbReference type="NCBI Taxonomy" id="1434886"/>
    <lineage>
        <taxon>Bacteria</taxon>
        <taxon>Bacillati</taxon>
        <taxon>Actinomycetota</taxon>
        <taxon>Actinomycetes</taxon>
        <taxon>Kitasatosporales</taxon>
        <taxon>Streptomycetaceae</taxon>
        <taxon>Streptomyces</taxon>
    </lineage>
</organism>
<gene>
    <name evidence="6" type="ORF">ITI46_04990</name>
</gene>
<reference evidence="6 7" key="1">
    <citation type="submission" date="2020-11" db="EMBL/GenBank/DDBJ databases">
        <title>Streptomyces spirodelae sp. nov., isolated from duckweed.</title>
        <authorList>
            <person name="Saimee Y."/>
            <person name="Duangmal K."/>
        </authorList>
    </citation>
    <scope>NUCLEOTIDE SEQUENCE [LARGE SCALE GENOMIC DNA]</scope>
    <source>
        <strain evidence="6 7">S16-07</strain>
    </source>
</reference>
<comment type="similarity">
    <text evidence="1">Belongs to the ABC transporter superfamily.</text>
</comment>
<dbReference type="InterPro" id="IPR027417">
    <property type="entry name" value="P-loop_NTPase"/>
</dbReference>
<evidence type="ECO:0000259" key="5">
    <source>
        <dbReference type="PROSITE" id="PS50893"/>
    </source>
</evidence>
<dbReference type="Gene3D" id="3.40.50.300">
    <property type="entry name" value="P-loop containing nucleotide triphosphate hydrolases"/>
    <property type="match status" value="1"/>
</dbReference>
<dbReference type="GO" id="GO:0005524">
    <property type="term" value="F:ATP binding"/>
    <property type="evidence" value="ECO:0007669"/>
    <property type="project" value="UniProtKB-KW"/>
</dbReference>
<dbReference type="PANTHER" id="PTHR43335:SF4">
    <property type="entry name" value="ABC TRANSPORTER, ATP-BINDING PROTEIN"/>
    <property type="match status" value="1"/>
</dbReference>
<evidence type="ECO:0000313" key="6">
    <source>
        <dbReference type="EMBL" id="MBO8191056.1"/>
    </source>
</evidence>
<evidence type="ECO:0000256" key="3">
    <source>
        <dbReference type="ARBA" id="ARBA00022741"/>
    </source>
</evidence>
<dbReference type="Proteomes" id="UP001519064">
    <property type="component" value="Unassembled WGS sequence"/>
</dbReference>
<proteinExistence type="inferred from homology"/>
<dbReference type="InterPro" id="IPR003593">
    <property type="entry name" value="AAA+_ATPase"/>
</dbReference>